<feature type="compositionally biased region" description="Acidic residues" evidence="2">
    <location>
        <begin position="867"/>
        <end position="886"/>
    </location>
</feature>
<organism evidence="4 5">
    <name type="scientific">Ephemerocybe angulata</name>
    <dbReference type="NCBI Taxonomy" id="980116"/>
    <lineage>
        <taxon>Eukaryota</taxon>
        <taxon>Fungi</taxon>
        <taxon>Dikarya</taxon>
        <taxon>Basidiomycota</taxon>
        <taxon>Agaricomycotina</taxon>
        <taxon>Agaricomycetes</taxon>
        <taxon>Agaricomycetidae</taxon>
        <taxon>Agaricales</taxon>
        <taxon>Agaricineae</taxon>
        <taxon>Psathyrellaceae</taxon>
        <taxon>Ephemerocybe</taxon>
    </lineage>
</organism>
<evidence type="ECO:0000259" key="3">
    <source>
        <dbReference type="Pfam" id="PF24883"/>
    </source>
</evidence>
<dbReference type="PANTHER" id="PTHR10039">
    <property type="entry name" value="AMELOGENIN"/>
    <property type="match status" value="1"/>
</dbReference>
<dbReference type="PANTHER" id="PTHR10039:SF14">
    <property type="entry name" value="NACHT DOMAIN-CONTAINING PROTEIN"/>
    <property type="match status" value="1"/>
</dbReference>
<feature type="compositionally biased region" description="Acidic residues" evidence="2">
    <location>
        <begin position="828"/>
        <end position="850"/>
    </location>
</feature>
<dbReference type="InterPro" id="IPR027417">
    <property type="entry name" value="P-loop_NTPase"/>
</dbReference>
<gene>
    <name evidence="4" type="ORF">DFP72DRAFT_261046</name>
</gene>
<dbReference type="InterPro" id="IPR056884">
    <property type="entry name" value="NPHP3-like_N"/>
</dbReference>
<feature type="region of interest" description="Disordered" evidence="2">
    <location>
        <begin position="1224"/>
        <end position="1261"/>
    </location>
</feature>
<feature type="region of interest" description="Disordered" evidence="2">
    <location>
        <begin position="1184"/>
        <end position="1207"/>
    </location>
</feature>
<dbReference type="OrthoDB" id="21416at2759"/>
<feature type="region of interest" description="Disordered" evidence="2">
    <location>
        <begin position="824"/>
        <end position="964"/>
    </location>
</feature>
<name>A0A8H6I176_9AGAR</name>
<dbReference type="SUPFAM" id="SSF52540">
    <property type="entry name" value="P-loop containing nucleoside triphosphate hydrolases"/>
    <property type="match status" value="1"/>
</dbReference>
<evidence type="ECO:0000256" key="2">
    <source>
        <dbReference type="SAM" id="MobiDB-lite"/>
    </source>
</evidence>
<feature type="domain" description="Nephrocystin 3-like N-terminal" evidence="3">
    <location>
        <begin position="66"/>
        <end position="234"/>
    </location>
</feature>
<feature type="compositionally biased region" description="Acidic residues" evidence="2">
    <location>
        <begin position="893"/>
        <end position="903"/>
    </location>
</feature>
<sequence>MSMFTNAQNFSVNNSVLNNIGGNYVVHQYNEKPQPVDFASQLLQNFNGELDYSHRHEQNKQRVSEGTCNWLMDQSAFAEWRQRVSSTVPVLWVHGPPGSGKSTLCSQTVQSVMDGPDAPSVAYHFCDHAKQYKEVEVLSMLAYQLLATNPLEADIPTNAFPTASALFKNREYVRSIITFVARSTEAPVYIFIDGVDEELGANLKRWGDAIYPVLEFFIKLAVEFPQNVRLWVTSQPRTLIRRTLERFVRSSFLEIDLVPFAHKDISTYLLQEIDQIEGPGKDDLHKIFHVLESTAESSFLWARLMVEDIRKRTSLREIQEFIQEGFPQDMTEYYQKMFDRFPAHLRSLGSKVFSLIVYAKRPLQFHELWEALWALYSKNKEVLDPDDKPYETHLTEVFQSFIELVPSGNDETGRDRGRDTCRLIHSTLKDYLLEHRRILFQGDLDQAQDVRICPEIPVTACLDYLHQSRFADLLRKKDGEWADSTGIPVLDSRFLIYAAKYWDKHLDGVEDPARQDELVTAVAAFVKSTNFWTVMQVQTVWVQAQFSKFYTNGGGEHDGEELSPTYLRRMFPSWFMASEEGFKIWIQYRSFLRQWRYFLCCGRCSGVSDTTVSPYTGELHHIWTGALGLQHFLRERESSVTCFPIADQGGEHPDCFFFADLTADSGDLVYTLRIDLVNLPGPTTQDDPQLHAMARVIALATLECKIQVWTLNNNAAPTLKKEQTLRIAANSCDIDLYIHSPGNPYGSCDRAPLAAFASDGAVLRVGSKIFKKDERGRFCAITYLHKNPNRRAKYIEEFAVRGPTLVIASRTRISEKDLDAGLDSLHDDIDDDGVDEAGSDDDSGDEEAEDGMCIVGDDSGSGKDEYASSDDSEGSDSEFASDDDSVSEGSSEFSDDDRFDDDMISPWADDQYASSDEASDNGGGGGGHWKEDDGLFGGFDSSDSEEEEDSKNPPAFGRVNYREEDDHDWEDLPQYLTDQRTSHSKPRATISIFYAQDDWADEPYLWFEKKFPLRYKVYKSPPVVHPNKPLVVWPLGDGDILFIDYEKSTSFTRRLRPAPHSRHISIQCSFSECGGYMHIAALEGCKPDAKADPELLELSKSQDAPLPPISLAMLVSTYRLSTRKTTKSPPKLIHRAQIDLKKVKSINTKQLPFNLTWRKDYLYITASFKLLRVWRVPLFSHAEGGSRKEKKLEENTAPDDSQPVMAPEKVVFLPQTCRQRSVRFFPPVEVNTPTDGNGSSGEVDDSDQPPSPSSTGERSPAKVVVGFEASSLPVPEGKPTMEPETGCSTRRMEVPVFRKTLFFEAPIVCYLDEEEKLGEWVDSKARTSISQNLGVGVLDPRMEGVERFDPDYDCELEPYYY</sequence>
<dbReference type="Proteomes" id="UP000521943">
    <property type="component" value="Unassembled WGS sequence"/>
</dbReference>
<feature type="compositionally biased region" description="Basic and acidic residues" evidence="2">
    <location>
        <begin position="1184"/>
        <end position="1194"/>
    </location>
</feature>
<proteinExistence type="predicted"/>
<evidence type="ECO:0000313" key="4">
    <source>
        <dbReference type="EMBL" id="KAF6756804.1"/>
    </source>
</evidence>
<accession>A0A8H6I176</accession>
<dbReference type="Pfam" id="PF24883">
    <property type="entry name" value="NPHP3_N"/>
    <property type="match status" value="1"/>
</dbReference>
<reference evidence="4 5" key="1">
    <citation type="submission" date="2020-07" db="EMBL/GenBank/DDBJ databases">
        <title>Comparative genomics of pyrophilous fungi reveals a link between fire events and developmental genes.</title>
        <authorList>
            <consortium name="DOE Joint Genome Institute"/>
            <person name="Steindorff A.S."/>
            <person name="Carver A."/>
            <person name="Calhoun S."/>
            <person name="Stillman K."/>
            <person name="Liu H."/>
            <person name="Lipzen A."/>
            <person name="Pangilinan J."/>
            <person name="Labutti K."/>
            <person name="Bruns T.D."/>
            <person name="Grigoriev I.V."/>
        </authorList>
    </citation>
    <scope>NUCLEOTIDE SEQUENCE [LARGE SCALE GENOMIC DNA]</scope>
    <source>
        <strain evidence="4 5">CBS 144469</strain>
    </source>
</reference>
<protein>
    <recommendedName>
        <fullName evidence="3">Nephrocystin 3-like N-terminal domain-containing protein</fullName>
    </recommendedName>
</protein>
<dbReference type="EMBL" id="JACGCI010000024">
    <property type="protein sequence ID" value="KAF6756804.1"/>
    <property type="molecule type" value="Genomic_DNA"/>
</dbReference>
<comment type="caution">
    <text evidence="4">The sequence shown here is derived from an EMBL/GenBank/DDBJ whole genome shotgun (WGS) entry which is preliminary data.</text>
</comment>
<keyword evidence="5" id="KW-1185">Reference proteome</keyword>
<dbReference type="Gene3D" id="3.40.50.300">
    <property type="entry name" value="P-loop containing nucleotide triphosphate hydrolases"/>
    <property type="match status" value="1"/>
</dbReference>
<evidence type="ECO:0000313" key="5">
    <source>
        <dbReference type="Proteomes" id="UP000521943"/>
    </source>
</evidence>
<keyword evidence="1" id="KW-0677">Repeat</keyword>
<evidence type="ECO:0000256" key="1">
    <source>
        <dbReference type="ARBA" id="ARBA00022737"/>
    </source>
</evidence>